<dbReference type="Pfam" id="PF04606">
    <property type="entry name" value="Ogr_Delta"/>
    <property type="match status" value="1"/>
</dbReference>
<organism evidence="2 3">
    <name type="scientific">Abyssobacteria bacterium (strain SURF_5)</name>
    <dbReference type="NCBI Taxonomy" id="2093360"/>
    <lineage>
        <taxon>Bacteria</taxon>
        <taxon>Pseudomonadati</taxon>
        <taxon>Candidatus Hydrogenedentota</taxon>
        <taxon>Candidatus Abyssobacteria</taxon>
    </lineage>
</organism>
<evidence type="ECO:0000313" key="3">
    <source>
        <dbReference type="Proteomes" id="UP000265882"/>
    </source>
</evidence>
<reference evidence="2 3" key="1">
    <citation type="journal article" date="2017" name="ISME J.">
        <title>Energy and carbon metabolisms in a deep terrestrial subsurface fluid microbial community.</title>
        <authorList>
            <person name="Momper L."/>
            <person name="Jungbluth S.P."/>
            <person name="Lee M.D."/>
            <person name="Amend J.P."/>
        </authorList>
    </citation>
    <scope>NUCLEOTIDE SEQUENCE [LARGE SCALE GENOMIC DNA]</scope>
    <source>
        <strain evidence="2">SURF_5</strain>
    </source>
</reference>
<sequence>MKITETPSCPHCGSQMKRWQVPDAGTWDAEFHYVCFNDDCPYFVRGWNWMQERYNARASYRHCIDPTTGCCRPLPVWSESALKDRIVFDNRINREVQKFP</sequence>
<proteinExistence type="predicted"/>
<gene>
    <name evidence="2" type="ORF">C4520_13805</name>
</gene>
<feature type="domain" description="Zinc finger Ogr/Delta-type" evidence="1">
    <location>
        <begin position="9"/>
        <end position="51"/>
    </location>
</feature>
<dbReference type="InterPro" id="IPR007684">
    <property type="entry name" value="Znf_Ogr/Delta"/>
</dbReference>
<evidence type="ECO:0000259" key="1">
    <source>
        <dbReference type="Pfam" id="PF04606"/>
    </source>
</evidence>
<dbReference type="EMBL" id="QZKU01000097">
    <property type="protein sequence ID" value="RJP18804.1"/>
    <property type="molecule type" value="Genomic_DNA"/>
</dbReference>
<protein>
    <recommendedName>
        <fullName evidence="1">Zinc finger Ogr/Delta-type domain-containing protein</fullName>
    </recommendedName>
</protein>
<name>A0A3A4NSL0_ABYX5</name>
<dbReference type="Proteomes" id="UP000265882">
    <property type="component" value="Unassembled WGS sequence"/>
</dbReference>
<accession>A0A3A4NSL0</accession>
<comment type="caution">
    <text evidence="2">The sequence shown here is derived from an EMBL/GenBank/DDBJ whole genome shotgun (WGS) entry which is preliminary data.</text>
</comment>
<evidence type="ECO:0000313" key="2">
    <source>
        <dbReference type="EMBL" id="RJP18804.1"/>
    </source>
</evidence>
<dbReference type="AlphaFoldDB" id="A0A3A4NSL0"/>